<dbReference type="Proteomes" id="UP000255515">
    <property type="component" value="Unassembled WGS sequence"/>
</dbReference>
<dbReference type="PROSITE" id="PS51257">
    <property type="entry name" value="PROKAR_LIPOPROTEIN"/>
    <property type="match status" value="1"/>
</dbReference>
<organism evidence="1 2">
    <name type="scientific">Bergeyella zoohelcum</name>
    <dbReference type="NCBI Taxonomy" id="1015"/>
    <lineage>
        <taxon>Bacteria</taxon>
        <taxon>Pseudomonadati</taxon>
        <taxon>Bacteroidota</taxon>
        <taxon>Flavobacteriia</taxon>
        <taxon>Flavobacteriales</taxon>
        <taxon>Weeksellaceae</taxon>
        <taxon>Bergeyella</taxon>
    </lineage>
</organism>
<protein>
    <recommendedName>
        <fullName evidence="3">Lipoprotein</fullName>
    </recommendedName>
</protein>
<accession>A0A380ZVD4</accession>
<name>A0A380ZVD4_9FLAO</name>
<evidence type="ECO:0000313" key="1">
    <source>
        <dbReference type="EMBL" id="SUV53263.1"/>
    </source>
</evidence>
<evidence type="ECO:0000313" key="2">
    <source>
        <dbReference type="Proteomes" id="UP000255515"/>
    </source>
</evidence>
<gene>
    <name evidence="1" type="ORF">NCTC11661_02412</name>
</gene>
<sequence length="81" mass="9765">MMQQKRDIINKKIKLALHFSFLFIFLISCNGQDKKTDKLIVESKKNNFIGKEFIIDQYNYKNDLFNSRSNARNLIFLFLWI</sequence>
<evidence type="ECO:0008006" key="3">
    <source>
        <dbReference type="Google" id="ProtNLM"/>
    </source>
</evidence>
<dbReference type="EMBL" id="UFTJ01000005">
    <property type="protein sequence ID" value="SUV53263.1"/>
    <property type="molecule type" value="Genomic_DNA"/>
</dbReference>
<reference evidence="1 2" key="1">
    <citation type="submission" date="2018-06" db="EMBL/GenBank/DDBJ databases">
        <authorList>
            <consortium name="Pathogen Informatics"/>
            <person name="Doyle S."/>
        </authorList>
    </citation>
    <scope>NUCLEOTIDE SEQUENCE [LARGE SCALE GENOMIC DNA]</scope>
    <source>
        <strain evidence="1 2">NCTC11661</strain>
    </source>
</reference>
<proteinExistence type="predicted"/>
<dbReference type="AlphaFoldDB" id="A0A380ZVD4"/>